<keyword evidence="4" id="KW-1185">Reference proteome</keyword>
<comment type="caution">
    <text evidence="3">The sequence shown here is derived from an EMBL/GenBank/DDBJ whole genome shotgun (WGS) entry which is preliminary data.</text>
</comment>
<feature type="region of interest" description="Disordered" evidence="2">
    <location>
        <begin position="112"/>
        <end position="167"/>
    </location>
</feature>
<gene>
    <name evidence="3" type="ORF">SEMRO_976_G226940.1</name>
</gene>
<reference evidence="3" key="1">
    <citation type="submission" date="2020-06" db="EMBL/GenBank/DDBJ databases">
        <authorList>
            <consortium name="Plant Systems Biology data submission"/>
        </authorList>
    </citation>
    <scope>NUCLEOTIDE SEQUENCE</scope>
    <source>
        <strain evidence="3">D6</strain>
    </source>
</reference>
<feature type="compositionally biased region" description="Acidic residues" evidence="2">
    <location>
        <begin position="776"/>
        <end position="786"/>
    </location>
</feature>
<feature type="compositionally biased region" description="Acidic residues" evidence="2">
    <location>
        <begin position="143"/>
        <end position="159"/>
    </location>
</feature>
<feature type="compositionally biased region" description="Polar residues" evidence="2">
    <location>
        <begin position="667"/>
        <end position="678"/>
    </location>
</feature>
<evidence type="ECO:0000313" key="4">
    <source>
        <dbReference type="Proteomes" id="UP001153069"/>
    </source>
</evidence>
<feature type="compositionally biased region" description="Low complexity" evidence="2">
    <location>
        <begin position="240"/>
        <end position="259"/>
    </location>
</feature>
<feature type="compositionally biased region" description="Low complexity" evidence="2">
    <location>
        <begin position="1028"/>
        <end position="1042"/>
    </location>
</feature>
<feature type="compositionally biased region" description="Basic and acidic residues" evidence="2">
    <location>
        <begin position="900"/>
        <end position="912"/>
    </location>
</feature>
<feature type="compositionally biased region" description="Acidic residues" evidence="2">
    <location>
        <begin position="482"/>
        <end position="528"/>
    </location>
</feature>
<feature type="coiled-coil region" evidence="1">
    <location>
        <begin position="298"/>
        <end position="325"/>
    </location>
</feature>
<name>A0A9N8EGW8_9STRA</name>
<evidence type="ECO:0000256" key="2">
    <source>
        <dbReference type="SAM" id="MobiDB-lite"/>
    </source>
</evidence>
<feature type="compositionally biased region" description="Pro residues" evidence="2">
    <location>
        <begin position="631"/>
        <end position="641"/>
    </location>
</feature>
<feature type="compositionally biased region" description="Basic and acidic residues" evidence="2">
    <location>
        <begin position="600"/>
        <end position="609"/>
    </location>
</feature>
<feature type="region of interest" description="Disordered" evidence="2">
    <location>
        <begin position="375"/>
        <end position="397"/>
    </location>
</feature>
<feature type="region of interest" description="Disordered" evidence="2">
    <location>
        <begin position="239"/>
        <end position="259"/>
    </location>
</feature>
<dbReference type="AlphaFoldDB" id="A0A9N8EGW8"/>
<protein>
    <submittedName>
        <fullName evidence="3">Uncharacterized protein</fullName>
    </submittedName>
</protein>
<evidence type="ECO:0000313" key="3">
    <source>
        <dbReference type="EMBL" id="CAB9518954.1"/>
    </source>
</evidence>
<feature type="region of interest" description="Disordered" evidence="2">
    <location>
        <begin position="600"/>
        <end position="689"/>
    </location>
</feature>
<feature type="compositionally biased region" description="Polar residues" evidence="2">
    <location>
        <begin position="865"/>
        <end position="875"/>
    </location>
</feature>
<proteinExistence type="predicted"/>
<feature type="compositionally biased region" description="Basic residues" evidence="2">
    <location>
        <begin position="1010"/>
        <end position="1020"/>
    </location>
</feature>
<dbReference type="Proteomes" id="UP001153069">
    <property type="component" value="Unassembled WGS sequence"/>
</dbReference>
<feature type="region of interest" description="Disordered" evidence="2">
    <location>
        <begin position="478"/>
        <end position="535"/>
    </location>
</feature>
<keyword evidence="1" id="KW-0175">Coiled coil</keyword>
<accession>A0A9N8EGW8</accession>
<feature type="region of interest" description="Disordered" evidence="2">
    <location>
        <begin position="842"/>
        <end position="995"/>
    </location>
</feature>
<feature type="compositionally biased region" description="Basic residues" evidence="2">
    <location>
        <begin position="880"/>
        <end position="892"/>
    </location>
</feature>
<feature type="compositionally biased region" description="Pro residues" evidence="2">
    <location>
        <begin position="611"/>
        <end position="620"/>
    </location>
</feature>
<dbReference type="EMBL" id="CAICTM010000974">
    <property type="protein sequence ID" value="CAB9518954.1"/>
    <property type="molecule type" value="Genomic_DNA"/>
</dbReference>
<feature type="region of interest" description="Disordered" evidence="2">
    <location>
        <begin position="1009"/>
        <end position="1123"/>
    </location>
</feature>
<evidence type="ECO:0000256" key="1">
    <source>
        <dbReference type="SAM" id="Coils"/>
    </source>
</evidence>
<feature type="region of interest" description="Disordered" evidence="2">
    <location>
        <begin position="555"/>
        <end position="579"/>
    </location>
</feature>
<feature type="region of interest" description="Disordered" evidence="2">
    <location>
        <begin position="776"/>
        <end position="819"/>
    </location>
</feature>
<sequence>MALVGSMATTMEMERTVPSPMHRRSSNTADDEVHQRASLVLQMADSLITSNNRRRRQLEQIESGKIDRIQQVIDDIMLEKPASVMDLLREAEPEALPSREELKERYSIKKNKNKKKNDEGENGTETSKDRDEDDDDGGNKTEDDSDSSDDDEDNDDEDSVQNRDEFRMTQDRIVAEFQAAPPIDSDIDPEMLQAHTAPLQEQLKRSYAAIVKLRENSDLRYEALEKKYIELKRAQNGVDGTATTTSESEGAATAKTETTATPNDELARAYEAIVRLRENSDLRYNVLESKYLDLKRSHAESDAKNERLELEIETMRVQLLRVMNENNNKSSTTTNKDGAINEEMKQDIQNNSSLSQILFAPSSSRRASSPALLASGAALSQPANGRRRSTGGKPLMTPEQQKSLLQERNAHKKEHAAYRKKVQLEKKQVRNLRLTVLKEFVSLCDKVEGCSRCEEHISQLALFSVKDQIEKVQAEKVKENEEAMLEDSFREEEEDYADSEPDEDEEDDDGESLELDEDDESREVEELSESVKRHEGAMALLGASWDKLNAIDETKLDKPGGRFANLSESKTEQKLRGKQSQFVAAQSGVYCRIDHDMQQQYGDLDKFDAPARPPPPPPSPGAARIRHVPPKLSPYQPPPTAPRQRRATSFIPPPPLVTKYSDDTLDDSSSAQSSQILRNSPVPPFKDKVGATAPVKSALKNPLDVYPSNDVIPSKQVLNGLDRVPQDSPTSIVLVQDFLVDDSVTTADKTGLPEMSQGLVDVDDVDVDAVDVDVDAVDVDEVDDEGSPERFTSKLASASVDKPPRHASTGAAASLGRSSTVQFPLAVPEGKTASFQVAPVKPEPVAASPRVPRQSFASLDDSSRHSVTSLGSSKSPKPALRSKKAGNRKPMRKTVSFSHIVDHAPARIADHPDSDEEQEQKTENKPSAIVEEKPKQLKAPAAPGEGTDMDAGGESKSAKDDEEPSTEKPPARGSISRAGSKRIPPAKLDAAERKAKRELVLKEAKLAAKNVRKQNRSSRKLKVDSEDISLSSSASTLTADSAKPQKSFFKNPFKRKSKSFDAATARAAGIPSEIKNDDKTAAKAPVSPRTAAKQSTASELRRASSARLPKDKGKKVPASAVEC</sequence>
<feature type="compositionally biased region" description="Basic and acidic residues" evidence="2">
    <location>
        <begin position="919"/>
        <end position="935"/>
    </location>
</feature>
<organism evidence="3 4">
    <name type="scientific">Seminavis robusta</name>
    <dbReference type="NCBI Taxonomy" id="568900"/>
    <lineage>
        <taxon>Eukaryota</taxon>
        <taxon>Sar</taxon>
        <taxon>Stramenopiles</taxon>
        <taxon>Ochrophyta</taxon>
        <taxon>Bacillariophyta</taxon>
        <taxon>Bacillariophyceae</taxon>
        <taxon>Bacillariophycidae</taxon>
        <taxon>Naviculales</taxon>
        <taxon>Naviculaceae</taxon>
        <taxon>Seminavis</taxon>
    </lineage>
</organism>